<dbReference type="EMBL" id="AP018316">
    <property type="protein sequence ID" value="BAZ87792.1"/>
    <property type="molecule type" value="Genomic_DNA"/>
</dbReference>
<reference evidence="1 2" key="1">
    <citation type="submission" date="2017-06" db="EMBL/GenBank/DDBJ databases">
        <title>Genome sequencing of cyanobaciteial culture collection at National Institute for Environmental Studies (NIES).</title>
        <authorList>
            <person name="Hirose Y."/>
            <person name="Shimura Y."/>
            <person name="Fujisawa T."/>
            <person name="Nakamura Y."/>
            <person name="Kawachi M."/>
        </authorList>
    </citation>
    <scope>NUCLEOTIDE SEQUENCE [LARGE SCALE GENOMIC DNA]</scope>
    <source>
        <strain evidence="1 2">NIES-806</strain>
    </source>
</reference>
<dbReference type="OrthoDB" id="456752at2"/>
<dbReference type="InterPro" id="IPR011335">
    <property type="entry name" value="Restrct_endonuc-II-like"/>
</dbReference>
<dbReference type="SUPFAM" id="SSF52980">
    <property type="entry name" value="Restriction endonuclease-like"/>
    <property type="match status" value="1"/>
</dbReference>
<dbReference type="CDD" id="cd22366">
    <property type="entry name" value="XisH-like"/>
    <property type="match status" value="1"/>
</dbReference>
<organism evidence="1 2">
    <name type="scientific">Dolichospermum compactum NIES-806</name>
    <dbReference type="NCBI Taxonomy" id="1973481"/>
    <lineage>
        <taxon>Bacteria</taxon>
        <taxon>Bacillati</taxon>
        <taxon>Cyanobacteriota</taxon>
        <taxon>Cyanophyceae</taxon>
        <taxon>Nostocales</taxon>
        <taxon>Aphanizomenonaceae</taxon>
        <taxon>Dolichospermum</taxon>
        <taxon>Dolichospermum compactum</taxon>
    </lineage>
</organism>
<evidence type="ECO:0000313" key="2">
    <source>
        <dbReference type="Proteomes" id="UP000218702"/>
    </source>
</evidence>
<accession>A0A1Z4V8B8</accession>
<dbReference type="RefSeq" id="WP_096670001.1">
    <property type="nucleotide sequence ID" value="NZ_AP018316.1"/>
</dbReference>
<dbReference type="Proteomes" id="UP000218702">
    <property type="component" value="Chromosome"/>
</dbReference>
<dbReference type="GO" id="GO:0003676">
    <property type="term" value="F:nucleic acid binding"/>
    <property type="evidence" value="ECO:0007669"/>
    <property type="project" value="InterPro"/>
</dbReference>
<dbReference type="Pfam" id="PF08814">
    <property type="entry name" value="XisH"/>
    <property type="match status" value="1"/>
</dbReference>
<evidence type="ECO:0000313" key="1">
    <source>
        <dbReference type="EMBL" id="BAZ87792.1"/>
    </source>
</evidence>
<dbReference type="InterPro" id="IPR014919">
    <property type="entry name" value="XisH"/>
</dbReference>
<gene>
    <name evidence="1" type="primary">xisH_2</name>
    <name evidence="1" type="ORF">NIES806_40230</name>
</gene>
<dbReference type="InterPro" id="IPR011856">
    <property type="entry name" value="tRNA_endonuc-like_dom_sf"/>
</dbReference>
<dbReference type="Gene3D" id="3.40.1350.10">
    <property type="match status" value="1"/>
</dbReference>
<protein>
    <submittedName>
        <fullName evidence="1">FdxN element excision controlling factor protein XisH</fullName>
    </submittedName>
</protein>
<keyword evidence="2" id="KW-1185">Reference proteome</keyword>
<name>A0A1Z4V8B8_9CYAN</name>
<sequence length="138" mass="16001">MSARDLFHQAVRTALEKEGWIITDDPLEVELEEITFRIDLGAERLIAAEKGEQKIAVEIKSFASNSAVSEFYTALGQFLNYQTMLEEIESERELYLAVPKDAYISFFQTRFAKITVKKYQVKIIVYNPDQEVIIQWQT</sequence>
<dbReference type="KEGG" id="dcm:NIES806_40230"/>
<proteinExistence type="predicted"/>
<dbReference type="AlphaFoldDB" id="A0A1Z4V8B8"/>